<dbReference type="PATRIC" id="fig|45067.4.peg.1915"/>
<evidence type="ECO:0000256" key="4">
    <source>
        <dbReference type="ARBA" id="ARBA00022989"/>
    </source>
</evidence>
<keyword evidence="3 6" id="KW-0812">Transmembrane</keyword>
<keyword evidence="5 6" id="KW-0472">Membrane</keyword>
<feature type="transmembrane region" description="Helical" evidence="6">
    <location>
        <begin position="248"/>
        <end position="268"/>
    </location>
</feature>
<feature type="transmembrane region" description="Helical" evidence="6">
    <location>
        <begin position="157"/>
        <end position="176"/>
    </location>
</feature>
<evidence type="ECO:0000256" key="3">
    <source>
        <dbReference type="ARBA" id="ARBA00022692"/>
    </source>
</evidence>
<keyword evidence="4 6" id="KW-1133">Transmembrane helix</keyword>
<dbReference type="GO" id="GO:0016020">
    <property type="term" value="C:membrane"/>
    <property type="evidence" value="ECO:0007669"/>
    <property type="project" value="UniProtKB-SubCell"/>
</dbReference>
<dbReference type="eggNOG" id="COG0697">
    <property type="taxonomic scope" value="Bacteria"/>
</dbReference>
<dbReference type="PANTHER" id="PTHR32322">
    <property type="entry name" value="INNER MEMBRANE TRANSPORTER"/>
    <property type="match status" value="1"/>
</dbReference>
<feature type="transmembrane region" description="Helical" evidence="6">
    <location>
        <begin position="128"/>
        <end position="145"/>
    </location>
</feature>
<feature type="transmembrane region" description="Helical" evidence="6">
    <location>
        <begin position="188"/>
        <end position="210"/>
    </location>
</feature>
<dbReference type="Proteomes" id="UP000054869">
    <property type="component" value="Unassembled WGS sequence"/>
</dbReference>
<dbReference type="STRING" id="45067.Llan_1825"/>
<organism evidence="8 9">
    <name type="scientific">Legionella lansingensis</name>
    <dbReference type="NCBI Taxonomy" id="45067"/>
    <lineage>
        <taxon>Bacteria</taxon>
        <taxon>Pseudomonadati</taxon>
        <taxon>Pseudomonadota</taxon>
        <taxon>Gammaproteobacteria</taxon>
        <taxon>Legionellales</taxon>
        <taxon>Legionellaceae</taxon>
        <taxon>Legionella</taxon>
    </lineage>
</organism>
<dbReference type="SUPFAM" id="SSF103481">
    <property type="entry name" value="Multidrug resistance efflux transporter EmrE"/>
    <property type="match status" value="2"/>
</dbReference>
<dbReference type="OrthoDB" id="9810556at2"/>
<dbReference type="RefSeq" id="WP_035915695.1">
    <property type="nucleotide sequence ID" value="NZ_CAAAJD010000019.1"/>
</dbReference>
<dbReference type="InterPro" id="IPR037185">
    <property type="entry name" value="EmrE-like"/>
</dbReference>
<evidence type="ECO:0000313" key="8">
    <source>
        <dbReference type="EMBL" id="KTD20572.1"/>
    </source>
</evidence>
<evidence type="ECO:0000256" key="2">
    <source>
        <dbReference type="ARBA" id="ARBA00007362"/>
    </source>
</evidence>
<comment type="subcellular location">
    <subcellularLocation>
        <location evidence="1">Membrane</location>
        <topology evidence="1">Multi-pass membrane protein</topology>
    </subcellularLocation>
</comment>
<evidence type="ECO:0000313" key="9">
    <source>
        <dbReference type="Proteomes" id="UP000054869"/>
    </source>
</evidence>
<evidence type="ECO:0000256" key="5">
    <source>
        <dbReference type="ARBA" id="ARBA00023136"/>
    </source>
</evidence>
<name>A0A0W0VKF3_9GAMM</name>
<feature type="transmembrane region" description="Helical" evidence="6">
    <location>
        <begin position="222"/>
        <end position="241"/>
    </location>
</feature>
<dbReference type="AlphaFoldDB" id="A0A0W0VKF3"/>
<gene>
    <name evidence="8" type="ORF">Llan_1825</name>
</gene>
<keyword evidence="9" id="KW-1185">Reference proteome</keyword>
<feature type="transmembrane region" description="Helical" evidence="6">
    <location>
        <begin position="40"/>
        <end position="61"/>
    </location>
</feature>
<sequence length="302" mass="33085">MIKVVNSQTLRALLLLTLLGFIWGSGYTLAKYAMTNGVSPLGYAFWQSCGPALLLTGLCLLSGNGPFLNLRYWPYFLICGLIGITIPNTNMYFIASHIPAGLLAVLVNTVPLFVYPMALFAKQEHYDGWRVLAIMIGLIGILMIIDPTMQGLLSSWSLLALISPFGFALCSIYITAKQPSALNALRGASGMLIASSLLLLPLVLQQHAFYPLTLPLSTPQQVVILEIILSSIGYLLFFKLLSMAGPVFYSLTGGIVALTGLFWDFVVFDALPDKTRALASLLIIFALFLLSWRQSRQLQEAR</sequence>
<dbReference type="Pfam" id="PF00892">
    <property type="entry name" value="EamA"/>
    <property type="match status" value="1"/>
</dbReference>
<evidence type="ECO:0000259" key="7">
    <source>
        <dbReference type="Pfam" id="PF00892"/>
    </source>
</evidence>
<comment type="caution">
    <text evidence="8">The sequence shown here is derived from an EMBL/GenBank/DDBJ whole genome shotgun (WGS) entry which is preliminary data.</text>
</comment>
<dbReference type="InterPro" id="IPR000620">
    <property type="entry name" value="EamA_dom"/>
</dbReference>
<protein>
    <submittedName>
        <fullName evidence="8">ABC transporter permease</fullName>
    </submittedName>
</protein>
<dbReference type="InterPro" id="IPR050638">
    <property type="entry name" value="AA-Vitamin_Transporters"/>
</dbReference>
<accession>A0A0W0VKF3</accession>
<feature type="transmembrane region" description="Helical" evidence="6">
    <location>
        <begin position="100"/>
        <end position="121"/>
    </location>
</feature>
<dbReference type="PANTHER" id="PTHR32322:SF2">
    <property type="entry name" value="EAMA DOMAIN-CONTAINING PROTEIN"/>
    <property type="match status" value="1"/>
</dbReference>
<feature type="transmembrane region" description="Helical" evidence="6">
    <location>
        <begin position="274"/>
        <end position="292"/>
    </location>
</feature>
<comment type="similarity">
    <text evidence="2">Belongs to the EamA transporter family.</text>
</comment>
<dbReference type="EMBL" id="LNYI01000038">
    <property type="protein sequence ID" value="KTD20572.1"/>
    <property type="molecule type" value="Genomic_DNA"/>
</dbReference>
<proteinExistence type="inferred from homology"/>
<evidence type="ECO:0000256" key="6">
    <source>
        <dbReference type="SAM" id="Phobius"/>
    </source>
</evidence>
<reference evidence="8 9" key="1">
    <citation type="submission" date="2015-11" db="EMBL/GenBank/DDBJ databases">
        <title>Genomic analysis of 38 Legionella species identifies large and diverse effector repertoires.</title>
        <authorList>
            <person name="Burstein D."/>
            <person name="Amaro F."/>
            <person name="Zusman T."/>
            <person name="Lifshitz Z."/>
            <person name="Cohen O."/>
            <person name="Gilbert J.A."/>
            <person name="Pupko T."/>
            <person name="Shuman H.A."/>
            <person name="Segal G."/>
        </authorList>
    </citation>
    <scope>NUCLEOTIDE SEQUENCE [LARGE SCALE GENOMIC DNA]</scope>
    <source>
        <strain evidence="8 9">ATCC 49751</strain>
    </source>
</reference>
<evidence type="ECO:0000256" key="1">
    <source>
        <dbReference type="ARBA" id="ARBA00004141"/>
    </source>
</evidence>
<feature type="transmembrane region" description="Helical" evidence="6">
    <location>
        <begin position="73"/>
        <end position="94"/>
    </location>
</feature>
<feature type="domain" description="EamA" evidence="7">
    <location>
        <begin position="11"/>
        <end position="145"/>
    </location>
</feature>